<evidence type="ECO:0000256" key="3">
    <source>
        <dbReference type="ARBA" id="ARBA00022737"/>
    </source>
</evidence>
<evidence type="ECO:0000256" key="2">
    <source>
        <dbReference type="ARBA" id="ARBA00022723"/>
    </source>
</evidence>
<evidence type="ECO:0000259" key="5">
    <source>
        <dbReference type="PROSITE" id="PS50004"/>
    </source>
</evidence>
<dbReference type="PROSITE" id="PS50004">
    <property type="entry name" value="C2"/>
    <property type="match status" value="1"/>
</dbReference>
<evidence type="ECO:0000313" key="7">
    <source>
        <dbReference type="Proteomes" id="UP000694427"/>
    </source>
</evidence>
<evidence type="ECO:0000313" key="6">
    <source>
        <dbReference type="Ensembl" id="ENSCCRP00010001799.1"/>
    </source>
</evidence>
<keyword evidence="4" id="KW-0106">Calcium</keyword>
<protein>
    <submittedName>
        <fullName evidence="6">Copine family member IX</fullName>
    </submittedName>
</protein>
<name>A0A8C1G331_CYPCA</name>
<dbReference type="SMART" id="SM00239">
    <property type="entry name" value="C2"/>
    <property type="match status" value="1"/>
</dbReference>
<reference evidence="6" key="1">
    <citation type="submission" date="2025-08" db="UniProtKB">
        <authorList>
            <consortium name="Ensembl"/>
        </authorList>
    </citation>
    <scope>IDENTIFICATION</scope>
</reference>
<dbReference type="InterPro" id="IPR035892">
    <property type="entry name" value="C2_domain_sf"/>
</dbReference>
<organism evidence="6 7">
    <name type="scientific">Cyprinus carpio</name>
    <name type="common">Common carp</name>
    <dbReference type="NCBI Taxonomy" id="7962"/>
    <lineage>
        <taxon>Eukaryota</taxon>
        <taxon>Metazoa</taxon>
        <taxon>Chordata</taxon>
        <taxon>Craniata</taxon>
        <taxon>Vertebrata</taxon>
        <taxon>Euteleostomi</taxon>
        <taxon>Actinopterygii</taxon>
        <taxon>Neopterygii</taxon>
        <taxon>Teleostei</taxon>
        <taxon>Ostariophysi</taxon>
        <taxon>Cypriniformes</taxon>
        <taxon>Cyprinidae</taxon>
        <taxon>Cyprininae</taxon>
        <taxon>Cyprinus</taxon>
    </lineage>
</organism>
<comment type="similarity">
    <text evidence="1">Belongs to the copine family.</text>
</comment>
<dbReference type="CDD" id="cd04048">
    <property type="entry name" value="C2A_Copine"/>
    <property type="match status" value="1"/>
</dbReference>
<dbReference type="GO" id="GO:0005886">
    <property type="term" value="C:plasma membrane"/>
    <property type="evidence" value="ECO:0007669"/>
    <property type="project" value="TreeGrafter"/>
</dbReference>
<evidence type="ECO:0000256" key="4">
    <source>
        <dbReference type="ARBA" id="ARBA00022837"/>
    </source>
</evidence>
<keyword evidence="3" id="KW-0677">Repeat</keyword>
<feature type="domain" description="C2" evidence="5">
    <location>
        <begin position="101"/>
        <end position="224"/>
    </location>
</feature>
<dbReference type="InterPro" id="IPR037768">
    <property type="entry name" value="C2B_Copine"/>
</dbReference>
<dbReference type="GO" id="GO:0071277">
    <property type="term" value="P:cellular response to calcium ion"/>
    <property type="evidence" value="ECO:0007669"/>
    <property type="project" value="TreeGrafter"/>
</dbReference>
<dbReference type="AlphaFoldDB" id="A0A8C1G331"/>
<dbReference type="SUPFAM" id="SSF53300">
    <property type="entry name" value="vWA-like"/>
    <property type="match status" value="1"/>
</dbReference>
<evidence type="ECO:0000256" key="1">
    <source>
        <dbReference type="ARBA" id="ARBA00009048"/>
    </source>
</evidence>
<dbReference type="InterPro" id="IPR045052">
    <property type="entry name" value="Copine"/>
</dbReference>
<dbReference type="InterPro" id="IPR000008">
    <property type="entry name" value="C2_dom"/>
</dbReference>
<sequence length="504" mass="56501">ISNSRRAAMASIGEFDPLNSSVPATKIEITVSLVVLYVQGIGTKEWREFGRTEVIDNTLNPDFVRKFVLDYFFEEKQNLRFDVYNVDSRSSNISKGIPGKKCGNIIFTAEELSNCRDIATMQLCANKLDKKDFFGKSDPFLVFYRSNEDGTFTICHKTEVIKNTLNPVWQPFTIPVRALCNGDYDRTVKVDVYDWDRDGSHDFIGEFTTSYRELSRGQSQFNVYEVLNPKKKGRKKKYVNSGTVTLLSFKVESEYTFVDFIRGNPSQPTSLHYMNPYQLNAYAMALKAVGEIIQDYDSDKLFPAYGFGAKLPPDGKISHAFPLNSDCENANCVGIEGVLEAYYDCLRKVQLYGPTNFAPVINQVAQCASEVTDGSQYFVLLIITDGVISDMVQTREAVVTAASLPMSVIIVGVGPAEFDAMEELDGDEVRVSSRGRVAERDIVQFVPFRDYIDRSGNQVLSMARLAKDVLAEIPDQLLSFMKSRGIEPRPALCPSPTPQINVHL</sequence>
<reference evidence="6" key="2">
    <citation type="submission" date="2025-09" db="UniProtKB">
        <authorList>
            <consortium name="Ensembl"/>
        </authorList>
    </citation>
    <scope>IDENTIFICATION</scope>
</reference>
<dbReference type="Ensembl" id="ENSCCRT00010001960.1">
    <property type="protein sequence ID" value="ENSCCRP00010001799.1"/>
    <property type="gene ID" value="ENSCCRG00010000605.1"/>
</dbReference>
<dbReference type="SUPFAM" id="SSF49562">
    <property type="entry name" value="C2 domain (Calcium/lipid-binding domain, CaLB)"/>
    <property type="match status" value="2"/>
</dbReference>
<dbReference type="GO" id="GO:0046872">
    <property type="term" value="F:metal ion binding"/>
    <property type="evidence" value="ECO:0007669"/>
    <property type="project" value="UniProtKB-KW"/>
</dbReference>
<keyword evidence="7" id="KW-1185">Reference proteome</keyword>
<dbReference type="FunFam" id="2.60.40.150:FF:000013">
    <property type="entry name" value="copine-9 isoform X1"/>
    <property type="match status" value="1"/>
</dbReference>
<dbReference type="GO" id="GO:0005544">
    <property type="term" value="F:calcium-dependent phospholipid binding"/>
    <property type="evidence" value="ECO:0007669"/>
    <property type="project" value="InterPro"/>
</dbReference>
<dbReference type="PANTHER" id="PTHR10857:SF112">
    <property type="entry name" value="COPINE-9"/>
    <property type="match status" value="1"/>
</dbReference>
<dbReference type="Gene3D" id="2.60.40.150">
    <property type="entry name" value="C2 domain"/>
    <property type="match status" value="2"/>
</dbReference>
<proteinExistence type="inferred from homology"/>
<dbReference type="Proteomes" id="UP000694427">
    <property type="component" value="Unplaced"/>
</dbReference>
<accession>A0A8C1G331</accession>
<dbReference type="Pfam" id="PF00168">
    <property type="entry name" value="C2"/>
    <property type="match status" value="2"/>
</dbReference>
<dbReference type="InterPro" id="IPR036465">
    <property type="entry name" value="vWFA_dom_sf"/>
</dbReference>
<dbReference type="PANTHER" id="PTHR10857">
    <property type="entry name" value="COPINE"/>
    <property type="match status" value="1"/>
</dbReference>
<keyword evidence="2" id="KW-0479">Metal-binding</keyword>
<dbReference type="Pfam" id="PF07002">
    <property type="entry name" value="Copine"/>
    <property type="match status" value="1"/>
</dbReference>
<dbReference type="InterPro" id="IPR010734">
    <property type="entry name" value="Copine_C"/>
</dbReference>
<dbReference type="CDD" id="cd04047">
    <property type="entry name" value="C2B_Copine"/>
    <property type="match status" value="1"/>
</dbReference>